<dbReference type="PANTHER" id="PTHR16943:SF8">
    <property type="entry name" value="2-METHYLCITRATE DEHYDRATASE"/>
    <property type="match status" value="1"/>
</dbReference>
<dbReference type="InterPro" id="IPR042183">
    <property type="entry name" value="MmgE/PrpD_sf_1"/>
</dbReference>
<dbReference type="OrthoDB" id="9791416at2"/>
<name>A0A515DDX8_9BURK</name>
<protein>
    <submittedName>
        <fullName evidence="4">MmgE/PrpD family protein</fullName>
    </submittedName>
</protein>
<sequence length="452" mass="47880">MALLHELSKYAVAEVGRTARREITRHAKRAVLDWLAATYPGTRCAPALQLVQACRDELGVGASSVVGFGTTSFPATAAWINGSASHAVEFDDIYREAVYHPGSPTVAAALAIAEARDASGGELLAAVVVGYEVATRIGAALQPSHVRRFHATGTIGCLGAAVAAAVLLRPRDAQAVRHAMATAATFASGLQQALRSEAMTKPLHAGHAAAVGVRAAQAAAHGVTGAADILEAELGLGAVMAEQTDWSRATQGLGESYHIARVTHKVHACCGHIFPAIDAALALRARHGIDAGRIAAIHVASYPQAVEATGRFEPRTPYEAKFSLPYAVSHALVHGSVGLDAFASERLASAEVRALMRLCTLEAVPELGQRFPSRRDTRVTIRTTDGAEFAEFRAFRRGDPEFPLADAELDAKFEALSAPVIGAARAQALRAQVWRLDELRVRDLRLALDNRQ</sequence>
<evidence type="ECO:0000256" key="1">
    <source>
        <dbReference type="ARBA" id="ARBA00006174"/>
    </source>
</evidence>
<dbReference type="KEGG" id="rhf:EUB48_15990"/>
<dbReference type="Pfam" id="PF03972">
    <property type="entry name" value="MmgE_PrpD_N"/>
    <property type="match status" value="1"/>
</dbReference>
<dbReference type="Gene3D" id="1.10.4100.10">
    <property type="entry name" value="2-methylcitrate dehydratase PrpD"/>
    <property type="match status" value="1"/>
</dbReference>
<proteinExistence type="inferred from homology"/>
<dbReference type="InterPro" id="IPR045336">
    <property type="entry name" value="MmgE_PrpD_N"/>
</dbReference>
<evidence type="ECO:0000259" key="2">
    <source>
        <dbReference type="Pfam" id="PF03972"/>
    </source>
</evidence>
<dbReference type="Proteomes" id="UP000316798">
    <property type="component" value="Chromosome"/>
</dbReference>
<dbReference type="Gene3D" id="3.30.1330.120">
    <property type="entry name" value="2-methylcitrate dehydratase PrpD"/>
    <property type="match status" value="1"/>
</dbReference>
<dbReference type="InterPro" id="IPR045337">
    <property type="entry name" value="MmgE_PrpD_C"/>
</dbReference>
<dbReference type="InterPro" id="IPR036148">
    <property type="entry name" value="MmgE/PrpD_sf"/>
</dbReference>
<dbReference type="Pfam" id="PF19305">
    <property type="entry name" value="MmgE_PrpD_C"/>
    <property type="match status" value="1"/>
</dbReference>
<reference evidence="4 5" key="1">
    <citation type="submission" date="2019-01" db="EMBL/GenBank/DDBJ databases">
        <title>Genomic insights into a novel species Rhodoferax sp.</title>
        <authorList>
            <person name="Jin L."/>
        </authorList>
    </citation>
    <scope>NUCLEOTIDE SEQUENCE [LARGE SCALE GENOMIC DNA]</scope>
    <source>
        <strain evidence="4 5">CHu59-6-5</strain>
    </source>
</reference>
<dbReference type="InterPro" id="IPR005656">
    <property type="entry name" value="MmgE_PrpD"/>
</dbReference>
<keyword evidence="5" id="KW-1185">Reference proteome</keyword>
<gene>
    <name evidence="4" type="ORF">EUB48_15990</name>
</gene>
<dbReference type="GO" id="GO:0016829">
    <property type="term" value="F:lyase activity"/>
    <property type="evidence" value="ECO:0007669"/>
    <property type="project" value="InterPro"/>
</dbReference>
<evidence type="ECO:0000313" key="4">
    <source>
        <dbReference type="EMBL" id="QDL38621.1"/>
    </source>
</evidence>
<feature type="domain" description="MmgE/PrpD C-terminal" evidence="3">
    <location>
        <begin position="267"/>
        <end position="436"/>
    </location>
</feature>
<feature type="domain" description="MmgE/PrpD N-terminal" evidence="2">
    <location>
        <begin position="8"/>
        <end position="247"/>
    </location>
</feature>
<dbReference type="RefSeq" id="WP_142820061.1">
    <property type="nucleotide sequence ID" value="NZ_CP035503.1"/>
</dbReference>
<dbReference type="SUPFAM" id="SSF103378">
    <property type="entry name" value="2-methylcitrate dehydratase PrpD"/>
    <property type="match status" value="1"/>
</dbReference>
<dbReference type="PANTHER" id="PTHR16943">
    <property type="entry name" value="2-METHYLCITRATE DEHYDRATASE-RELATED"/>
    <property type="match status" value="1"/>
</dbReference>
<evidence type="ECO:0000259" key="3">
    <source>
        <dbReference type="Pfam" id="PF19305"/>
    </source>
</evidence>
<comment type="similarity">
    <text evidence="1">Belongs to the PrpD family.</text>
</comment>
<dbReference type="AlphaFoldDB" id="A0A515DDX8"/>
<organism evidence="4 5">
    <name type="scientific">Rhodoferax sediminis</name>
    <dbReference type="NCBI Taxonomy" id="2509614"/>
    <lineage>
        <taxon>Bacteria</taxon>
        <taxon>Pseudomonadati</taxon>
        <taxon>Pseudomonadota</taxon>
        <taxon>Betaproteobacteria</taxon>
        <taxon>Burkholderiales</taxon>
        <taxon>Comamonadaceae</taxon>
        <taxon>Rhodoferax</taxon>
    </lineage>
</organism>
<dbReference type="EMBL" id="CP035503">
    <property type="protein sequence ID" value="QDL38621.1"/>
    <property type="molecule type" value="Genomic_DNA"/>
</dbReference>
<dbReference type="InterPro" id="IPR042188">
    <property type="entry name" value="MmgE/PrpD_sf_2"/>
</dbReference>
<accession>A0A515DDX8</accession>
<evidence type="ECO:0000313" key="5">
    <source>
        <dbReference type="Proteomes" id="UP000316798"/>
    </source>
</evidence>